<feature type="transmembrane region" description="Helical" evidence="2">
    <location>
        <begin position="423"/>
        <end position="441"/>
    </location>
</feature>
<sequence length="443" mass="49462">MSSWEREMAQPRTSQTGHRHGSRFEETRERLSSLIPRNPFELKMRDCYWMLLAESSTDRFVILQGCRFADQMPNDEFKLVAAGNVDSDWYTVYWLGAKDLARVVHKIMMRKKRNEANDSDIVQKCAFHGLLIYDLVTDIFGLRRPMRLVPPLLGLEMQSLGSEMQMLSRVLEPPSVLAAASRLMIAQGPLGTVASSSAPWVGYRPWAAVGCTPRYLIESLVWPLFLVLFWRSVWRLRSSADYDLEAAGQAHRIGGGAAAPVQQPSVGYRPWAAVGRTPRYLIESLVWHLFLVLFWRSEYDVRRLRSSADYDLEAGGQAHRIGGGAAAPVQQPSEVSQRLDAVMVQAYAAFIPVCVTAYPLLKDAPDYIKFIIFGGLAFTNLGLFVGILSNSVARRGLAIRLVSFSAIAVLTFCVASQLSSRIYVALTALVGVVLNLIIMLLPF</sequence>
<proteinExistence type="predicted"/>
<accession>A0A8T0PBM2</accession>
<name>A0A8T0PBM2_PANVG</name>
<keyword evidence="2" id="KW-1133">Transmembrane helix</keyword>
<keyword evidence="2" id="KW-0812">Transmembrane</keyword>
<evidence type="ECO:0000313" key="3">
    <source>
        <dbReference type="EMBL" id="KAG2555974.1"/>
    </source>
</evidence>
<evidence type="ECO:0000313" key="4">
    <source>
        <dbReference type="Proteomes" id="UP000823388"/>
    </source>
</evidence>
<keyword evidence="4" id="KW-1185">Reference proteome</keyword>
<keyword evidence="2" id="KW-0472">Membrane</keyword>
<dbReference type="AlphaFoldDB" id="A0A8T0PBM2"/>
<feature type="transmembrane region" description="Helical" evidence="2">
    <location>
        <begin position="397"/>
        <end position="417"/>
    </location>
</feature>
<feature type="region of interest" description="Disordered" evidence="1">
    <location>
        <begin position="1"/>
        <end position="29"/>
    </location>
</feature>
<gene>
    <name evidence="3" type="ORF">PVAP13_8NG059501</name>
</gene>
<dbReference type="EMBL" id="CM029052">
    <property type="protein sequence ID" value="KAG2555974.1"/>
    <property type="molecule type" value="Genomic_DNA"/>
</dbReference>
<dbReference type="OrthoDB" id="719925at2759"/>
<comment type="caution">
    <text evidence="3">The sequence shown here is derived from an EMBL/GenBank/DDBJ whole genome shotgun (WGS) entry which is preliminary data.</text>
</comment>
<evidence type="ECO:0000256" key="2">
    <source>
        <dbReference type="SAM" id="Phobius"/>
    </source>
</evidence>
<evidence type="ECO:0000256" key="1">
    <source>
        <dbReference type="SAM" id="MobiDB-lite"/>
    </source>
</evidence>
<reference evidence="3" key="1">
    <citation type="submission" date="2020-05" db="EMBL/GenBank/DDBJ databases">
        <title>WGS assembly of Panicum virgatum.</title>
        <authorList>
            <person name="Lovell J.T."/>
            <person name="Jenkins J."/>
            <person name="Shu S."/>
            <person name="Juenger T.E."/>
            <person name="Schmutz J."/>
        </authorList>
    </citation>
    <scope>NUCLEOTIDE SEQUENCE</scope>
    <source>
        <strain evidence="3">AP13</strain>
    </source>
</reference>
<feature type="transmembrane region" description="Helical" evidence="2">
    <location>
        <begin position="367"/>
        <end position="388"/>
    </location>
</feature>
<dbReference type="Proteomes" id="UP000823388">
    <property type="component" value="Chromosome 8N"/>
</dbReference>
<organism evidence="3 4">
    <name type="scientific">Panicum virgatum</name>
    <name type="common">Blackwell switchgrass</name>
    <dbReference type="NCBI Taxonomy" id="38727"/>
    <lineage>
        <taxon>Eukaryota</taxon>
        <taxon>Viridiplantae</taxon>
        <taxon>Streptophyta</taxon>
        <taxon>Embryophyta</taxon>
        <taxon>Tracheophyta</taxon>
        <taxon>Spermatophyta</taxon>
        <taxon>Magnoliopsida</taxon>
        <taxon>Liliopsida</taxon>
        <taxon>Poales</taxon>
        <taxon>Poaceae</taxon>
        <taxon>PACMAD clade</taxon>
        <taxon>Panicoideae</taxon>
        <taxon>Panicodae</taxon>
        <taxon>Paniceae</taxon>
        <taxon>Panicinae</taxon>
        <taxon>Panicum</taxon>
        <taxon>Panicum sect. Hiantes</taxon>
    </lineage>
</organism>
<protein>
    <submittedName>
        <fullName evidence="3">Uncharacterized protein</fullName>
    </submittedName>
</protein>